<dbReference type="Gene3D" id="3.80.10.10">
    <property type="entry name" value="Ribonuclease Inhibitor"/>
    <property type="match status" value="1"/>
</dbReference>
<sequence>MSSLLPRTGFSRLPDEILSMVFRFIPHSLDEDPLLSLSLVCHRWQEVVRRDSSLWADIHIDGFKTLERLQQRLDRSGSWPLLVRVDANHRRPSSGVPFPRALDKLQPHSLRLRVLKLTFHQHDVVLPLRLQVPSLNAPNLEVLSLTIAPAVSAAVTIDITAPRLVELRLLGFRPATWASVLSDRLVSINLQQGFVTAGSVLKDVIASCTNLRTLALAAPLVREFHPSDFADLSPLALDYAHLILIDETVMAQILRLSALAISSIRRVSIAYPASAHSNATVHALLEGFGPVHSVTMRELCIEVTNARGFQRDLTTARRRASEVWLFVEDLRKYGAFETAESITLSPINWQNLVLARHLGNDDLHITLLLDPGEFFSYRFKLDQVECNYVSRLTLSCVDPDDHTVIHPEDIDFIRGLLGVRKDNVVLDRVVMAPNKDEEFDRLLEAMEARVAVWTAETLTADSITTPLPNTAAYRCTLPVCGDIIKCDLFRDYLD</sequence>
<keyword evidence="3" id="KW-1185">Reference proteome</keyword>
<reference evidence="2 3" key="1">
    <citation type="journal article" date="2016" name="Mol. Biol. Evol.">
        <title>Comparative Genomics of Early-Diverging Mushroom-Forming Fungi Provides Insights into the Origins of Lignocellulose Decay Capabilities.</title>
        <authorList>
            <person name="Nagy L.G."/>
            <person name="Riley R."/>
            <person name="Tritt A."/>
            <person name="Adam C."/>
            <person name="Daum C."/>
            <person name="Floudas D."/>
            <person name="Sun H."/>
            <person name="Yadav J.S."/>
            <person name="Pangilinan J."/>
            <person name="Larsson K.H."/>
            <person name="Matsuura K."/>
            <person name="Barry K."/>
            <person name="Labutti K."/>
            <person name="Kuo R."/>
            <person name="Ohm R.A."/>
            <person name="Bhattacharya S.S."/>
            <person name="Shirouzu T."/>
            <person name="Yoshinaga Y."/>
            <person name="Martin F.M."/>
            <person name="Grigoriev I.V."/>
            <person name="Hibbett D.S."/>
        </authorList>
    </citation>
    <scope>NUCLEOTIDE SEQUENCE [LARGE SCALE GENOMIC DNA]</scope>
    <source>
        <strain evidence="2 3">HHB12029</strain>
    </source>
</reference>
<feature type="domain" description="F-box" evidence="1">
    <location>
        <begin position="7"/>
        <end position="58"/>
    </location>
</feature>
<protein>
    <recommendedName>
        <fullName evidence="1">F-box domain-containing protein</fullName>
    </recommendedName>
</protein>
<organism evidence="2 3">
    <name type="scientific">Exidia glandulosa HHB12029</name>
    <dbReference type="NCBI Taxonomy" id="1314781"/>
    <lineage>
        <taxon>Eukaryota</taxon>
        <taxon>Fungi</taxon>
        <taxon>Dikarya</taxon>
        <taxon>Basidiomycota</taxon>
        <taxon>Agaricomycotina</taxon>
        <taxon>Agaricomycetes</taxon>
        <taxon>Auriculariales</taxon>
        <taxon>Exidiaceae</taxon>
        <taxon>Exidia</taxon>
    </lineage>
</organism>
<dbReference type="PROSITE" id="PS50181">
    <property type="entry name" value="FBOX"/>
    <property type="match status" value="1"/>
</dbReference>
<dbReference type="InterPro" id="IPR036047">
    <property type="entry name" value="F-box-like_dom_sf"/>
</dbReference>
<dbReference type="AlphaFoldDB" id="A0A165NUC0"/>
<accession>A0A165NUC0</accession>
<gene>
    <name evidence="2" type="ORF">EXIGLDRAFT_830196</name>
</gene>
<name>A0A165NUC0_EXIGL</name>
<proteinExistence type="predicted"/>
<dbReference type="SUPFAM" id="SSF81383">
    <property type="entry name" value="F-box domain"/>
    <property type="match status" value="1"/>
</dbReference>
<evidence type="ECO:0000259" key="1">
    <source>
        <dbReference type="PROSITE" id="PS50181"/>
    </source>
</evidence>
<evidence type="ECO:0000313" key="3">
    <source>
        <dbReference type="Proteomes" id="UP000077266"/>
    </source>
</evidence>
<dbReference type="Proteomes" id="UP000077266">
    <property type="component" value="Unassembled WGS sequence"/>
</dbReference>
<dbReference type="Pfam" id="PF12937">
    <property type="entry name" value="F-box-like"/>
    <property type="match status" value="1"/>
</dbReference>
<dbReference type="OrthoDB" id="3152451at2759"/>
<dbReference type="InterPro" id="IPR001810">
    <property type="entry name" value="F-box_dom"/>
</dbReference>
<evidence type="ECO:0000313" key="2">
    <source>
        <dbReference type="EMBL" id="KZW01233.1"/>
    </source>
</evidence>
<dbReference type="InterPro" id="IPR032675">
    <property type="entry name" value="LRR_dom_sf"/>
</dbReference>
<dbReference type="EMBL" id="KV425895">
    <property type="protein sequence ID" value="KZW01233.1"/>
    <property type="molecule type" value="Genomic_DNA"/>
</dbReference>
<dbReference type="InParanoid" id="A0A165NUC0"/>